<dbReference type="RefSeq" id="WP_035936042.1">
    <property type="nucleotide sequence ID" value="NZ_AVPL01000016.1"/>
</dbReference>
<dbReference type="AlphaFoldDB" id="A0A0A0K189"/>
<dbReference type="OrthoDB" id="3369460at2"/>
<dbReference type="PRINTS" id="PR00038">
    <property type="entry name" value="HTHLUXR"/>
</dbReference>
<dbReference type="SMART" id="SM00421">
    <property type="entry name" value="HTH_LUXR"/>
    <property type="match status" value="1"/>
</dbReference>
<evidence type="ECO:0000259" key="4">
    <source>
        <dbReference type="PROSITE" id="PS50043"/>
    </source>
</evidence>
<dbReference type="Pfam" id="PF00196">
    <property type="entry name" value="GerE"/>
    <property type="match status" value="1"/>
</dbReference>
<accession>A0A0A0K189</accession>
<comment type="caution">
    <text evidence="5">The sequence shown here is derived from an EMBL/GenBank/DDBJ whole genome shotgun (WGS) entry which is preliminary data.</text>
</comment>
<dbReference type="SUPFAM" id="SSF46894">
    <property type="entry name" value="C-terminal effector domain of the bipartite response regulators"/>
    <property type="match status" value="1"/>
</dbReference>
<dbReference type="PANTHER" id="PTHR43214:SF24">
    <property type="entry name" value="TRANSCRIPTIONAL REGULATORY PROTEIN NARL-RELATED"/>
    <property type="match status" value="1"/>
</dbReference>
<protein>
    <recommendedName>
        <fullName evidence="4">HTH luxR-type domain-containing protein</fullName>
    </recommendedName>
</protein>
<evidence type="ECO:0000256" key="2">
    <source>
        <dbReference type="ARBA" id="ARBA00023125"/>
    </source>
</evidence>
<dbReference type="GO" id="GO:0003677">
    <property type="term" value="F:DNA binding"/>
    <property type="evidence" value="ECO:0007669"/>
    <property type="project" value="UniProtKB-KW"/>
</dbReference>
<evidence type="ECO:0000313" key="5">
    <source>
        <dbReference type="EMBL" id="KGN41526.1"/>
    </source>
</evidence>
<organism evidence="5 6">
    <name type="scientific">Knoellia aerolata DSM 18566</name>
    <dbReference type="NCBI Taxonomy" id="1385519"/>
    <lineage>
        <taxon>Bacteria</taxon>
        <taxon>Bacillati</taxon>
        <taxon>Actinomycetota</taxon>
        <taxon>Actinomycetes</taxon>
        <taxon>Micrococcales</taxon>
        <taxon>Intrasporangiaceae</taxon>
        <taxon>Knoellia</taxon>
    </lineage>
</organism>
<keyword evidence="6" id="KW-1185">Reference proteome</keyword>
<sequence length="330" mass="36069">MTDPAPLLAGDELTTRVYLLLLRQAAPRRSALLREGFTEDEVGAALTSLEMRGMVNATRRDVIEVYPPDSTLPAYAADLERQARTTRSAVEGLTHMYNEARSAEGASRTNREVALLATVDDVEAAFFRAARRAETRVVRLVARSERMDRVVIRHAESIIAARPTTTSPSLERLLVFEQSILEVEGAFSALETMRADGIEVRLTPHLAFSVLAVDRTTAVIDVTHLDATGGGSLYVQQRHLAGALMDMCMGLFAASTPLPRTLRGGPLGRLHERDGQVIALLAAGASDQTIARQLGISQRTVERRIRAIMVELGATTRFQAGVIAVRREFL</sequence>
<dbReference type="STRING" id="1385519.N801_06870"/>
<keyword evidence="3" id="KW-0804">Transcription</keyword>
<proteinExistence type="predicted"/>
<dbReference type="InterPro" id="IPR016032">
    <property type="entry name" value="Sig_transdc_resp-reg_C-effctor"/>
</dbReference>
<keyword evidence="2" id="KW-0238">DNA-binding</keyword>
<dbReference type="PANTHER" id="PTHR43214">
    <property type="entry name" value="TWO-COMPONENT RESPONSE REGULATOR"/>
    <property type="match status" value="1"/>
</dbReference>
<evidence type="ECO:0000256" key="1">
    <source>
        <dbReference type="ARBA" id="ARBA00023015"/>
    </source>
</evidence>
<keyword evidence="1" id="KW-0805">Transcription regulation</keyword>
<dbReference type="InterPro" id="IPR039420">
    <property type="entry name" value="WalR-like"/>
</dbReference>
<dbReference type="Gene3D" id="1.10.10.10">
    <property type="entry name" value="Winged helix-like DNA-binding domain superfamily/Winged helix DNA-binding domain"/>
    <property type="match status" value="1"/>
</dbReference>
<dbReference type="CDD" id="cd06170">
    <property type="entry name" value="LuxR_C_like"/>
    <property type="match status" value="1"/>
</dbReference>
<dbReference type="PROSITE" id="PS50043">
    <property type="entry name" value="HTH_LUXR_2"/>
    <property type="match status" value="1"/>
</dbReference>
<name>A0A0A0K189_9MICO</name>
<evidence type="ECO:0000313" key="6">
    <source>
        <dbReference type="Proteomes" id="UP000030013"/>
    </source>
</evidence>
<feature type="domain" description="HTH luxR-type" evidence="4">
    <location>
        <begin position="263"/>
        <end position="328"/>
    </location>
</feature>
<dbReference type="EMBL" id="AVPL01000016">
    <property type="protein sequence ID" value="KGN41526.1"/>
    <property type="molecule type" value="Genomic_DNA"/>
</dbReference>
<dbReference type="Proteomes" id="UP000030013">
    <property type="component" value="Unassembled WGS sequence"/>
</dbReference>
<dbReference type="InterPro" id="IPR036388">
    <property type="entry name" value="WH-like_DNA-bd_sf"/>
</dbReference>
<reference evidence="5 6" key="1">
    <citation type="submission" date="2013-08" db="EMBL/GenBank/DDBJ databases">
        <title>The genome sequence of Knoellia aerolata.</title>
        <authorList>
            <person name="Zhu W."/>
            <person name="Wang G."/>
        </authorList>
    </citation>
    <scope>NUCLEOTIDE SEQUENCE [LARGE SCALE GENOMIC DNA]</scope>
    <source>
        <strain evidence="5 6">DSM 18566</strain>
    </source>
</reference>
<dbReference type="InterPro" id="IPR000792">
    <property type="entry name" value="Tscrpt_reg_LuxR_C"/>
</dbReference>
<evidence type="ECO:0000256" key="3">
    <source>
        <dbReference type="ARBA" id="ARBA00023163"/>
    </source>
</evidence>
<gene>
    <name evidence="5" type="ORF">N801_06870</name>
</gene>
<dbReference type="eggNOG" id="COG2197">
    <property type="taxonomic scope" value="Bacteria"/>
</dbReference>
<dbReference type="GO" id="GO:0006355">
    <property type="term" value="P:regulation of DNA-templated transcription"/>
    <property type="evidence" value="ECO:0007669"/>
    <property type="project" value="InterPro"/>
</dbReference>